<dbReference type="Proteomes" id="UP000299102">
    <property type="component" value="Unassembled WGS sequence"/>
</dbReference>
<keyword evidence="1" id="KW-0812">Transmembrane</keyword>
<evidence type="ECO:0000313" key="3">
    <source>
        <dbReference type="Proteomes" id="UP000299102"/>
    </source>
</evidence>
<organism evidence="2 3">
    <name type="scientific">Eumeta variegata</name>
    <name type="common">Bagworm moth</name>
    <name type="synonym">Eumeta japonica</name>
    <dbReference type="NCBI Taxonomy" id="151549"/>
    <lineage>
        <taxon>Eukaryota</taxon>
        <taxon>Metazoa</taxon>
        <taxon>Ecdysozoa</taxon>
        <taxon>Arthropoda</taxon>
        <taxon>Hexapoda</taxon>
        <taxon>Insecta</taxon>
        <taxon>Pterygota</taxon>
        <taxon>Neoptera</taxon>
        <taxon>Endopterygota</taxon>
        <taxon>Lepidoptera</taxon>
        <taxon>Glossata</taxon>
        <taxon>Ditrysia</taxon>
        <taxon>Tineoidea</taxon>
        <taxon>Psychidae</taxon>
        <taxon>Oiketicinae</taxon>
        <taxon>Eumeta</taxon>
    </lineage>
</organism>
<dbReference type="OrthoDB" id="10071013at2759"/>
<evidence type="ECO:0000313" key="2">
    <source>
        <dbReference type="EMBL" id="GBP17034.1"/>
    </source>
</evidence>
<reference evidence="2 3" key="1">
    <citation type="journal article" date="2019" name="Commun. Biol.">
        <title>The bagworm genome reveals a unique fibroin gene that provides high tensile strength.</title>
        <authorList>
            <person name="Kono N."/>
            <person name="Nakamura H."/>
            <person name="Ohtoshi R."/>
            <person name="Tomita M."/>
            <person name="Numata K."/>
            <person name="Arakawa K."/>
        </authorList>
    </citation>
    <scope>NUCLEOTIDE SEQUENCE [LARGE SCALE GENOMIC DNA]</scope>
</reference>
<feature type="transmembrane region" description="Helical" evidence="1">
    <location>
        <begin position="230"/>
        <end position="252"/>
    </location>
</feature>
<accession>A0A4C1TT03</accession>
<keyword evidence="1" id="KW-1133">Transmembrane helix</keyword>
<proteinExistence type="predicted"/>
<keyword evidence="1" id="KW-0472">Membrane</keyword>
<protein>
    <submittedName>
        <fullName evidence="2">Uncharacterized protein</fullName>
    </submittedName>
</protein>
<comment type="caution">
    <text evidence="2">The sequence shown here is derived from an EMBL/GenBank/DDBJ whole genome shotgun (WGS) entry which is preliminary data.</text>
</comment>
<sequence length="277" mass="31199">MAYSGLRRTATGSHRTCTEARVRVRHVALRPDDRARACSVAEHLLGFCLNFYKSKDNPKLATPAYEKKRAKSLITEGGIVDVEDFNLKNKDDHNSLLVLEQEGVKRKEKPSVRRNGVVLNDIIPPDSEKLHSHKENLNISSKISENNTHSELQHKEKSALLFNVTDDKTNNAKSVGSKPMILSSEALSETMQYTNTVAQTKSLQDKSGIDKETEINSKMHVADSQSHPDLVMPVVITILIVPLFAVVGYMALQKGREAWKNRHYKRMDFLVDGMYNE</sequence>
<dbReference type="EMBL" id="BGZK01000084">
    <property type="protein sequence ID" value="GBP17034.1"/>
    <property type="molecule type" value="Genomic_DNA"/>
</dbReference>
<dbReference type="AlphaFoldDB" id="A0A4C1TT03"/>
<keyword evidence="3" id="KW-1185">Reference proteome</keyword>
<gene>
    <name evidence="2" type="ORF">EVAR_8107_1</name>
</gene>
<name>A0A4C1TT03_EUMVA</name>
<evidence type="ECO:0000256" key="1">
    <source>
        <dbReference type="SAM" id="Phobius"/>
    </source>
</evidence>
<dbReference type="STRING" id="151549.A0A4C1TT03"/>